<dbReference type="AlphaFoldDB" id="A0A7G9GR64"/>
<feature type="transmembrane region" description="Helical" evidence="1">
    <location>
        <begin position="63"/>
        <end position="82"/>
    </location>
</feature>
<keyword evidence="3" id="KW-1185">Reference proteome</keyword>
<protein>
    <submittedName>
        <fullName evidence="2">Uncharacterized protein</fullName>
    </submittedName>
</protein>
<evidence type="ECO:0000313" key="3">
    <source>
        <dbReference type="Proteomes" id="UP000515856"/>
    </source>
</evidence>
<keyword evidence="1" id="KW-1133">Transmembrane helix</keyword>
<proteinExistence type="predicted"/>
<feature type="transmembrane region" description="Helical" evidence="1">
    <location>
        <begin position="28"/>
        <end position="51"/>
    </location>
</feature>
<name>A0A7G9GR64_9FIRM</name>
<dbReference type="RefSeq" id="WP_147322659.1">
    <property type="nucleotide sequence ID" value="NZ_CP060636.1"/>
</dbReference>
<organism evidence="2 3">
    <name type="scientific">[Eubacterium] hominis</name>
    <dbReference type="NCBI Taxonomy" id="2764325"/>
    <lineage>
        <taxon>Bacteria</taxon>
        <taxon>Bacillati</taxon>
        <taxon>Bacillota</taxon>
        <taxon>Erysipelotrichia</taxon>
        <taxon>Erysipelotrichales</taxon>
        <taxon>Erysipelotrichaceae</taxon>
        <taxon>Amedibacillus</taxon>
    </lineage>
</organism>
<dbReference type="EMBL" id="CP060636">
    <property type="protein sequence ID" value="QNM13296.1"/>
    <property type="molecule type" value="Genomic_DNA"/>
</dbReference>
<dbReference type="Proteomes" id="UP000515856">
    <property type="component" value="Chromosome"/>
</dbReference>
<keyword evidence="1" id="KW-0812">Transmembrane</keyword>
<accession>A0A7G9GR64</accession>
<dbReference type="KEGG" id="ehn:H9Q80_04915"/>
<evidence type="ECO:0000313" key="2">
    <source>
        <dbReference type="EMBL" id="QNM13296.1"/>
    </source>
</evidence>
<reference evidence="2 3" key="1">
    <citation type="submission" date="2020-08" db="EMBL/GenBank/DDBJ databases">
        <authorList>
            <person name="Liu C."/>
            <person name="Sun Q."/>
        </authorList>
    </citation>
    <scope>NUCLEOTIDE SEQUENCE [LARGE SCALE GENOMIC DNA]</scope>
    <source>
        <strain evidence="2 3">NSJ-61</strain>
    </source>
</reference>
<evidence type="ECO:0000256" key="1">
    <source>
        <dbReference type="SAM" id="Phobius"/>
    </source>
</evidence>
<keyword evidence="1" id="KW-0472">Membrane</keyword>
<gene>
    <name evidence="2" type="ORF">H9Q80_04915</name>
</gene>
<sequence length="84" mass="9270">MEKSIGMLFQQLKQGMLNISSASLKTQALLALCLLIGYFSPLAGIIIAGILTMRKADKRYTCFLLLGGVLALFLFVLNYCFAYL</sequence>